<evidence type="ECO:0000256" key="3">
    <source>
        <dbReference type="ARBA" id="ARBA00022832"/>
    </source>
</evidence>
<evidence type="ECO:0000313" key="8">
    <source>
        <dbReference type="Proteomes" id="UP000515472"/>
    </source>
</evidence>
<evidence type="ECO:0000259" key="6">
    <source>
        <dbReference type="Pfam" id="PF13193"/>
    </source>
</evidence>
<dbReference type="Gene3D" id="3.30.300.30">
    <property type="match status" value="1"/>
</dbReference>
<dbReference type="InterPro" id="IPR000873">
    <property type="entry name" value="AMP-dep_synth/lig_dom"/>
</dbReference>
<dbReference type="InterPro" id="IPR025110">
    <property type="entry name" value="AMP-bd_C"/>
</dbReference>
<sequence length="550" mass="61730">MSDLLIPRTASAYNYPLLIKNLLLYPVVDNPDQEIVYRDLYRGNYRQFRERVHRLANMLTDLGVQPGQTVAVMDWDSHRYLELFFAVPMIGAVLHTINVRLSPEQILYTIDHAEDDVLLVNSEFLPIMEQIRGRIDNVRTYILISDDGVTECSTIPACGEYEQLLAKASPEFDFPDLDENTRATTFYTTGTTGMPKGVYFSHRQLVLHSLGLLATLGSSTSHACLHRDDVYMPITPMFHVHAWGVPYIATMLGVKQVYPGRYLPDTLLELKEKEGVTFSHCVPTILHMLLKHPHAVRIDLRGWKLIIGGAALSRNLCVEALKLGIDVFTGYGMSETCPILTISKLSPEMLELSHPEQAEIRCKTGLALPFVDLRVVDNDFKELPRDGVSAGNVVVRSPWLTQGYLKDHKASERLWEGGYLHTGDVAVRDERGYLKITDRSKDVIKVAGEWVSSLELEDIVAHHPAVAEVAVIGKPDEKWGERPLALVVLKPTEGAKVTEKEIAHHVREYADKGVVSKQVVLVKVKLVPSIDKTSVGKINKVALREKYLQD</sequence>
<dbReference type="Pfam" id="PF00501">
    <property type="entry name" value="AMP-binding"/>
    <property type="match status" value="1"/>
</dbReference>
<keyword evidence="2" id="KW-0436">Ligase</keyword>
<gene>
    <name evidence="7" type="ORF">GEOBRER4_n1916</name>
</gene>
<dbReference type="CDD" id="cd12119">
    <property type="entry name" value="ttLC_FACS_AlkK_like"/>
    <property type="match status" value="1"/>
</dbReference>
<name>A0A6S6M5W6_9BACT</name>
<evidence type="ECO:0000313" key="7">
    <source>
        <dbReference type="EMBL" id="BCG47094.1"/>
    </source>
</evidence>
<accession>A0A6S6M5W6</accession>
<reference evidence="7 8" key="1">
    <citation type="submission" date="2020-06" db="EMBL/GenBank/DDBJ databases">
        <title>Interaction of electrochemicaly active bacteria, Geobacter bremensis R4 on different carbon anode.</title>
        <authorList>
            <person name="Meng L."/>
            <person name="Yoshida N."/>
        </authorList>
    </citation>
    <scope>NUCLEOTIDE SEQUENCE [LARGE SCALE GENOMIC DNA]</scope>
    <source>
        <strain evidence="7 8">R4</strain>
    </source>
</reference>
<keyword evidence="4" id="KW-0443">Lipid metabolism</keyword>
<dbReference type="Gene3D" id="3.40.50.12780">
    <property type="entry name" value="N-terminal domain of ligase-like"/>
    <property type="match status" value="1"/>
</dbReference>
<dbReference type="PANTHER" id="PTHR43859:SF4">
    <property type="entry name" value="BUTANOATE--COA LIGASE AAE1-RELATED"/>
    <property type="match status" value="1"/>
</dbReference>
<dbReference type="InterPro" id="IPR045851">
    <property type="entry name" value="AMP-bd_C_sf"/>
</dbReference>
<evidence type="ECO:0000259" key="5">
    <source>
        <dbReference type="Pfam" id="PF00501"/>
    </source>
</evidence>
<dbReference type="RefSeq" id="WP_085812845.1">
    <property type="nucleotide sequence ID" value="NZ_AP023213.1"/>
</dbReference>
<dbReference type="EMBL" id="AP023213">
    <property type="protein sequence ID" value="BCG47094.1"/>
    <property type="molecule type" value="Genomic_DNA"/>
</dbReference>
<protein>
    <submittedName>
        <fullName evidence="7">Acyl-CoA synthase</fullName>
    </submittedName>
</protein>
<feature type="domain" description="AMP-dependent synthetase/ligase" evidence="5">
    <location>
        <begin position="30"/>
        <end position="405"/>
    </location>
</feature>
<evidence type="ECO:0000256" key="1">
    <source>
        <dbReference type="ARBA" id="ARBA00006432"/>
    </source>
</evidence>
<dbReference type="Pfam" id="PF13193">
    <property type="entry name" value="AMP-binding_C"/>
    <property type="match status" value="1"/>
</dbReference>
<dbReference type="GO" id="GO:0006631">
    <property type="term" value="P:fatty acid metabolic process"/>
    <property type="evidence" value="ECO:0007669"/>
    <property type="project" value="UniProtKB-KW"/>
</dbReference>
<keyword evidence="8" id="KW-1185">Reference proteome</keyword>
<dbReference type="InterPro" id="IPR042099">
    <property type="entry name" value="ANL_N_sf"/>
</dbReference>
<organism evidence="7 8">
    <name type="scientific">Citrifermentans bremense</name>
    <dbReference type="NCBI Taxonomy" id="60035"/>
    <lineage>
        <taxon>Bacteria</taxon>
        <taxon>Pseudomonadati</taxon>
        <taxon>Thermodesulfobacteriota</taxon>
        <taxon>Desulfuromonadia</taxon>
        <taxon>Geobacterales</taxon>
        <taxon>Geobacteraceae</taxon>
        <taxon>Citrifermentans</taxon>
    </lineage>
</organism>
<dbReference type="GO" id="GO:0016874">
    <property type="term" value="F:ligase activity"/>
    <property type="evidence" value="ECO:0007669"/>
    <property type="project" value="UniProtKB-KW"/>
</dbReference>
<dbReference type="Proteomes" id="UP000515472">
    <property type="component" value="Chromosome"/>
</dbReference>
<dbReference type="SUPFAM" id="SSF56801">
    <property type="entry name" value="Acetyl-CoA synthetase-like"/>
    <property type="match status" value="1"/>
</dbReference>
<dbReference type="PANTHER" id="PTHR43859">
    <property type="entry name" value="ACYL-ACTIVATING ENZYME"/>
    <property type="match status" value="1"/>
</dbReference>
<keyword evidence="3" id="KW-0276">Fatty acid metabolism</keyword>
<dbReference type="NCBIfam" id="NF004837">
    <property type="entry name" value="PRK06187.1"/>
    <property type="match status" value="1"/>
</dbReference>
<evidence type="ECO:0000256" key="2">
    <source>
        <dbReference type="ARBA" id="ARBA00022598"/>
    </source>
</evidence>
<comment type="similarity">
    <text evidence="1">Belongs to the ATP-dependent AMP-binding enzyme family.</text>
</comment>
<feature type="domain" description="AMP-binding enzyme C-terminal" evidence="6">
    <location>
        <begin position="455"/>
        <end position="537"/>
    </location>
</feature>
<dbReference type="KEGG" id="gbn:GEOBRER4_18440"/>
<evidence type="ECO:0000256" key="4">
    <source>
        <dbReference type="ARBA" id="ARBA00023098"/>
    </source>
</evidence>
<dbReference type="AlphaFoldDB" id="A0A6S6M5W6"/>
<proteinExistence type="inferred from homology"/>